<dbReference type="HOGENOM" id="CLU_765256_0_0_1"/>
<reference evidence="2 3" key="1">
    <citation type="journal article" date="2013" name="BMC Genomics">
        <title>The genome and transcriptome of the pine saprophyte Ophiostoma piceae, and a comparison with the bark beetle-associated pine pathogen Grosmannia clavigera.</title>
        <authorList>
            <person name="Haridas S."/>
            <person name="Wang Y."/>
            <person name="Lim L."/>
            <person name="Massoumi Alamouti S."/>
            <person name="Jackman S."/>
            <person name="Docking R."/>
            <person name="Robertson G."/>
            <person name="Birol I."/>
            <person name="Bohlmann J."/>
            <person name="Breuil C."/>
        </authorList>
    </citation>
    <scope>NUCLEOTIDE SEQUENCE [LARGE SCALE GENOMIC DNA]</scope>
    <source>
        <strain evidence="2 3">UAMH 11346</strain>
    </source>
</reference>
<evidence type="ECO:0000256" key="1">
    <source>
        <dbReference type="SAM" id="MobiDB-lite"/>
    </source>
</evidence>
<proteinExistence type="predicted"/>
<feature type="compositionally biased region" description="Basic and acidic residues" evidence="1">
    <location>
        <begin position="324"/>
        <end position="356"/>
    </location>
</feature>
<feature type="compositionally biased region" description="Low complexity" evidence="1">
    <location>
        <begin position="252"/>
        <end position="262"/>
    </location>
</feature>
<feature type="compositionally biased region" description="Basic and acidic residues" evidence="1">
    <location>
        <begin position="234"/>
        <end position="248"/>
    </location>
</feature>
<sequence length="362" mass="40024">MSDTSDYTVVNDSSSDAQVSVPLSSPSSHKVMGHAGDEIREVLPIIRNFIITLHDIHLQIARDDGVPEESVRRLSHNGTVPLTNLLENLGRIVARFPEKGYVETADLMTDIITEASSILAAGGEDDSKEELLAQGAVLTYKCMAQAQLRASQSGYNAQARLLRGGWWESTIQCVIELHSLKDRDAVRIVANLFHQLIPKYMRSITATYGSASGEWMVYVDYCIAVTDTLVEGRKEEVSEEAKETKENEENGENGTNKTTEGAESMKQGSGSSKDSEEKNKLMYNYTTTWYEVLGGGGWQMSVEDPVSDDSAGEDNGPGSTKNMKQKDGKHNTTWDRDARHGEKDIYLKTNEHHERVSLSSMP</sequence>
<organism evidence="2 3">
    <name type="scientific">Ophiostoma piceae (strain UAMH 11346)</name>
    <name type="common">Sap stain fungus</name>
    <dbReference type="NCBI Taxonomy" id="1262450"/>
    <lineage>
        <taxon>Eukaryota</taxon>
        <taxon>Fungi</taxon>
        <taxon>Dikarya</taxon>
        <taxon>Ascomycota</taxon>
        <taxon>Pezizomycotina</taxon>
        <taxon>Sordariomycetes</taxon>
        <taxon>Sordariomycetidae</taxon>
        <taxon>Ophiostomatales</taxon>
        <taxon>Ophiostomataceae</taxon>
        <taxon>Ophiostoma</taxon>
    </lineage>
</organism>
<feature type="region of interest" description="Disordered" evidence="1">
    <location>
        <begin position="234"/>
        <end position="277"/>
    </location>
</feature>
<feature type="region of interest" description="Disordered" evidence="1">
    <location>
        <begin position="300"/>
        <end position="362"/>
    </location>
</feature>
<dbReference type="AlphaFoldDB" id="S3BSS4"/>
<protein>
    <submittedName>
        <fullName evidence="2">Uncharacterized protein</fullName>
    </submittedName>
</protein>
<dbReference type="eggNOG" id="ENOG502RKZ5">
    <property type="taxonomic scope" value="Eukaryota"/>
</dbReference>
<evidence type="ECO:0000313" key="3">
    <source>
        <dbReference type="Proteomes" id="UP000016923"/>
    </source>
</evidence>
<evidence type="ECO:0000313" key="2">
    <source>
        <dbReference type="EMBL" id="EPE04319.1"/>
    </source>
</evidence>
<feature type="compositionally biased region" description="Polar residues" evidence="1">
    <location>
        <begin position="1"/>
        <end position="28"/>
    </location>
</feature>
<accession>S3BSS4</accession>
<name>S3BSS4_OPHP1</name>
<keyword evidence="3" id="KW-1185">Reference proteome</keyword>
<dbReference type="Proteomes" id="UP000016923">
    <property type="component" value="Unassembled WGS sequence"/>
</dbReference>
<feature type="region of interest" description="Disordered" evidence="1">
    <location>
        <begin position="1"/>
        <end position="32"/>
    </location>
</feature>
<dbReference type="VEuPathDB" id="FungiDB:F503_01323"/>
<gene>
    <name evidence="2" type="ORF">F503_01323</name>
</gene>
<dbReference type="OrthoDB" id="10398357at2759"/>
<dbReference type="EMBL" id="KE148161">
    <property type="protein sequence ID" value="EPE04319.1"/>
    <property type="molecule type" value="Genomic_DNA"/>
</dbReference>